<dbReference type="AlphaFoldDB" id="A0A0F9GKR5"/>
<evidence type="ECO:0000313" key="1">
    <source>
        <dbReference type="EMBL" id="KKL91086.1"/>
    </source>
</evidence>
<protein>
    <submittedName>
        <fullName evidence="1">Uncharacterized protein</fullName>
    </submittedName>
</protein>
<organism evidence="1">
    <name type="scientific">marine sediment metagenome</name>
    <dbReference type="NCBI Taxonomy" id="412755"/>
    <lineage>
        <taxon>unclassified sequences</taxon>
        <taxon>metagenomes</taxon>
        <taxon>ecological metagenomes</taxon>
    </lineage>
</organism>
<accession>A0A0F9GKR5</accession>
<gene>
    <name evidence="1" type="ORF">LCGC14_1898250</name>
</gene>
<dbReference type="EMBL" id="LAZR01019827">
    <property type="protein sequence ID" value="KKL91086.1"/>
    <property type="molecule type" value="Genomic_DNA"/>
</dbReference>
<sequence>MPKRKKEYGLIKKQISKNDFEIELLKKFGNKLGKKVVTSYYVNNKHIASWSKGKGWIKSDK</sequence>
<reference evidence="1" key="1">
    <citation type="journal article" date="2015" name="Nature">
        <title>Complex archaea that bridge the gap between prokaryotes and eukaryotes.</title>
        <authorList>
            <person name="Spang A."/>
            <person name="Saw J.H."/>
            <person name="Jorgensen S.L."/>
            <person name="Zaremba-Niedzwiedzka K."/>
            <person name="Martijn J."/>
            <person name="Lind A.E."/>
            <person name="van Eijk R."/>
            <person name="Schleper C."/>
            <person name="Guy L."/>
            <person name="Ettema T.J."/>
        </authorList>
    </citation>
    <scope>NUCLEOTIDE SEQUENCE</scope>
</reference>
<name>A0A0F9GKR5_9ZZZZ</name>
<comment type="caution">
    <text evidence="1">The sequence shown here is derived from an EMBL/GenBank/DDBJ whole genome shotgun (WGS) entry which is preliminary data.</text>
</comment>
<proteinExistence type="predicted"/>